<dbReference type="SUPFAM" id="SSF53756">
    <property type="entry name" value="UDP-Glycosyltransferase/glycogen phosphorylase"/>
    <property type="match status" value="1"/>
</dbReference>
<keyword evidence="1" id="KW-0808">Transferase</keyword>
<evidence type="ECO:0000313" key="1">
    <source>
        <dbReference type="EMBL" id="TDE04585.1"/>
    </source>
</evidence>
<protein>
    <submittedName>
        <fullName evidence="1">Glycosyltransferase family 1 protein</fullName>
    </submittedName>
</protein>
<keyword evidence="2" id="KW-1185">Reference proteome</keyword>
<dbReference type="RefSeq" id="WP_132110251.1">
    <property type="nucleotide sequence ID" value="NZ_SMFO01000004.1"/>
</dbReference>
<sequence>MKFLIIAQDLRVSGTSEGVVSRSFIGQLRKVFPNAVIDVVYLRHEQYQDQLDLLPVNDLKSHFINRKIPFYIKWLNWMYWRIFHVSLNEWYIQKKYTSIIRKIDYQKYDTVFIRSCGLDYEAILGAIDLPILQKTILNFHDPYPVFWCSGSQNKLTNLELFRLKKMARVVSQAKACISPATILSADFELIYGHRNKFYVLPHQFCPLVFDFSDFAKVRTKGKKVTLSYHGIIQFGRNIEILLDAYKEIIESNATYKQHTEFVLRLKGNQAEKLKEKYGDCTNIIFLGHSNFSNASNEQSKETDIIIILENGPLRSNILVGKVPFVASLQKPILCLSPKISELRSLIQDEKYIADCDNLNQIKSKLEYLISERLESNEAVQPFGDYFSDENFKVNVLNILNKVNLD</sequence>
<evidence type="ECO:0000313" key="2">
    <source>
        <dbReference type="Proteomes" id="UP000294597"/>
    </source>
</evidence>
<comment type="caution">
    <text evidence="1">The sequence shown here is derived from an EMBL/GenBank/DDBJ whole genome shotgun (WGS) entry which is preliminary data.</text>
</comment>
<dbReference type="EMBL" id="SMFO01000004">
    <property type="protein sequence ID" value="TDE04585.1"/>
    <property type="molecule type" value="Genomic_DNA"/>
</dbReference>
<proteinExistence type="predicted"/>
<name>A0A4R5D2S7_9FLAO</name>
<gene>
    <name evidence="1" type="ORF">E0F98_08015</name>
</gene>
<organism evidence="1 2">
    <name type="scientific">Flavobacterium hiemivividum</name>
    <dbReference type="NCBI Taxonomy" id="2541734"/>
    <lineage>
        <taxon>Bacteria</taxon>
        <taxon>Pseudomonadati</taxon>
        <taxon>Bacteroidota</taxon>
        <taxon>Flavobacteriia</taxon>
        <taxon>Flavobacteriales</taxon>
        <taxon>Flavobacteriaceae</taxon>
        <taxon>Flavobacterium</taxon>
    </lineage>
</organism>
<accession>A0A4R5D2S7</accession>
<dbReference type="AlphaFoldDB" id="A0A4R5D2S7"/>
<reference evidence="1 2" key="1">
    <citation type="submission" date="2019-03" db="EMBL/GenBank/DDBJ databases">
        <title>Flavobacterium TSA-D2 sp. nov., isolated from arctic soil.</title>
        <authorList>
            <person name="Chaudhary D.K."/>
        </authorList>
    </citation>
    <scope>NUCLEOTIDE SEQUENCE [LARGE SCALE GENOMIC DNA]</scope>
    <source>
        <strain evidence="1 2">TSA-D2</strain>
    </source>
</reference>
<dbReference type="Proteomes" id="UP000294597">
    <property type="component" value="Unassembled WGS sequence"/>
</dbReference>
<dbReference type="GO" id="GO:0016740">
    <property type="term" value="F:transferase activity"/>
    <property type="evidence" value="ECO:0007669"/>
    <property type="project" value="UniProtKB-KW"/>
</dbReference>